<dbReference type="EMBL" id="BLLF01000943">
    <property type="protein sequence ID" value="GFH16085.1"/>
    <property type="molecule type" value="Genomic_DNA"/>
</dbReference>
<keyword evidence="2" id="KW-1185">Reference proteome</keyword>
<accession>A0A699Z3C6</accession>
<gene>
    <name evidence="1" type="ORF">HaLaN_12437</name>
</gene>
<evidence type="ECO:0000313" key="1">
    <source>
        <dbReference type="EMBL" id="GFH16085.1"/>
    </source>
</evidence>
<organism evidence="1 2">
    <name type="scientific">Haematococcus lacustris</name>
    <name type="common">Green alga</name>
    <name type="synonym">Haematococcus pluvialis</name>
    <dbReference type="NCBI Taxonomy" id="44745"/>
    <lineage>
        <taxon>Eukaryota</taxon>
        <taxon>Viridiplantae</taxon>
        <taxon>Chlorophyta</taxon>
        <taxon>core chlorophytes</taxon>
        <taxon>Chlorophyceae</taxon>
        <taxon>CS clade</taxon>
        <taxon>Chlamydomonadales</taxon>
        <taxon>Haematococcaceae</taxon>
        <taxon>Haematococcus</taxon>
    </lineage>
</organism>
<proteinExistence type="predicted"/>
<evidence type="ECO:0000313" key="2">
    <source>
        <dbReference type="Proteomes" id="UP000485058"/>
    </source>
</evidence>
<sequence length="111" mass="11832">MANDIVVNEKVLLGSRCGPMDMALSIMAEHAAVRRLLNAMVSHVVPLSQAVEAMDLAATPGVIKVQLHARGFTTAALVYTFGDTHQSLAGWLQPTEAQAGHRQGATARQEI</sequence>
<name>A0A699Z3C6_HAELA</name>
<dbReference type="Proteomes" id="UP000485058">
    <property type="component" value="Unassembled WGS sequence"/>
</dbReference>
<reference evidence="1 2" key="1">
    <citation type="submission" date="2020-02" db="EMBL/GenBank/DDBJ databases">
        <title>Draft genome sequence of Haematococcus lacustris strain NIES-144.</title>
        <authorList>
            <person name="Morimoto D."/>
            <person name="Nakagawa S."/>
            <person name="Yoshida T."/>
            <person name="Sawayama S."/>
        </authorList>
    </citation>
    <scope>NUCLEOTIDE SEQUENCE [LARGE SCALE GENOMIC DNA]</scope>
    <source>
        <strain evidence="1 2">NIES-144</strain>
    </source>
</reference>
<feature type="non-terminal residue" evidence="1">
    <location>
        <position position="1"/>
    </location>
</feature>
<protein>
    <submittedName>
        <fullName evidence="1">PKS_ER domain-containing protein</fullName>
    </submittedName>
</protein>
<dbReference type="AlphaFoldDB" id="A0A699Z3C6"/>
<comment type="caution">
    <text evidence="1">The sequence shown here is derived from an EMBL/GenBank/DDBJ whole genome shotgun (WGS) entry which is preliminary data.</text>
</comment>